<dbReference type="GO" id="GO:0042834">
    <property type="term" value="F:peptidoglycan binding"/>
    <property type="evidence" value="ECO:0007669"/>
    <property type="project" value="InterPro"/>
</dbReference>
<evidence type="ECO:0000256" key="1">
    <source>
        <dbReference type="ARBA" id="ARBA00001947"/>
    </source>
</evidence>
<evidence type="ECO:0000259" key="11">
    <source>
        <dbReference type="Pfam" id="PF04225"/>
    </source>
</evidence>
<dbReference type="CDD" id="cd12797">
    <property type="entry name" value="M23_peptidase"/>
    <property type="match status" value="1"/>
</dbReference>
<feature type="region of interest" description="Disordered" evidence="8">
    <location>
        <begin position="45"/>
        <end position="86"/>
    </location>
</feature>
<proteinExistence type="predicted"/>
<evidence type="ECO:0000259" key="12">
    <source>
        <dbReference type="Pfam" id="PF19425"/>
    </source>
</evidence>
<keyword evidence="9" id="KW-0472">Membrane</keyword>
<evidence type="ECO:0000256" key="7">
    <source>
        <dbReference type="ARBA" id="ARBA00023049"/>
    </source>
</evidence>
<evidence type="ECO:0000256" key="5">
    <source>
        <dbReference type="ARBA" id="ARBA00022801"/>
    </source>
</evidence>
<dbReference type="Gene3D" id="2.70.70.10">
    <property type="entry name" value="Glucose Permease (Domain IIA)"/>
    <property type="match status" value="1"/>
</dbReference>
<name>A0A944M701_9GAMM</name>
<evidence type="ECO:0000259" key="10">
    <source>
        <dbReference type="Pfam" id="PF01551"/>
    </source>
</evidence>
<dbReference type="InterPro" id="IPR011055">
    <property type="entry name" value="Dup_hybrid_motif"/>
</dbReference>
<comment type="subcellular location">
    <subcellularLocation>
        <location evidence="2">Cell envelope</location>
    </subcellularLocation>
</comment>
<evidence type="ECO:0000256" key="6">
    <source>
        <dbReference type="ARBA" id="ARBA00022833"/>
    </source>
</evidence>
<feature type="domain" description="M23ase beta-sheet core" evidence="10">
    <location>
        <begin position="363"/>
        <end position="459"/>
    </location>
</feature>
<keyword evidence="9" id="KW-1133">Transmembrane helix</keyword>
<keyword evidence="9" id="KW-0812">Transmembrane</keyword>
<feature type="domain" description="Csd3-like second N-terminal" evidence="12">
    <location>
        <begin position="229"/>
        <end position="349"/>
    </location>
</feature>
<feature type="transmembrane region" description="Helical" evidence="9">
    <location>
        <begin position="21"/>
        <end position="40"/>
    </location>
</feature>
<protein>
    <submittedName>
        <fullName evidence="13">Peptidoglycan DD-metalloendopeptidase family protein</fullName>
    </submittedName>
</protein>
<keyword evidence="3" id="KW-0645">Protease</keyword>
<keyword evidence="6" id="KW-0862">Zinc</keyword>
<dbReference type="Pfam" id="PF01551">
    <property type="entry name" value="Peptidase_M23"/>
    <property type="match status" value="1"/>
</dbReference>
<evidence type="ECO:0000256" key="2">
    <source>
        <dbReference type="ARBA" id="ARBA00004196"/>
    </source>
</evidence>
<dbReference type="FunFam" id="2.70.70.10:FF:000002">
    <property type="entry name" value="Murein DD-endopeptidase MepM"/>
    <property type="match status" value="1"/>
</dbReference>
<dbReference type="SUPFAM" id="SSF51261">
    <property type="entry name" value="Duplicated hybrid motif"/>
    <property type="match status" value="1"/>
</dbReference>
<keyword evidence="4" id="KW-0479">Metal-binding</keyword>
<sequence>MQDFKSYTLERKPARGAMARRLTLGAVLLLLLAVGFVYLLSTPGQDPEIDTPPSPEQSQQPEQKKILPLPLPGQSNRDNEESEPSIQSISFIKQAIAKETEPATPLDTPAVDGVVESDAEPQILGDEMEAPSRPETTTLSYEIKNGDSLATIFKKHGLSANLLHRIVHSSDTAKKLTDIRPGEMLYLDLDEDQNFYGLRLQHSKIDSLEITAVEDGFKAAELSREVEVRTNHVSGTIENSFYIAAKEAGLSEQLIMKMAGIFGWDIDFALEIRSGDRFSVIFQEDYLDGEKLRDGTILAAEFVNKGRSYRALLYTDNTGRSDYYSPDGRSMRKAFLRAPVDFRRISSRFTRERYHPVLGKKRPHRGVDYAAKTGTPIKAAGDGKIIHRGKKGGYGKTVIIKHGQTYTTLYAHLSRYNKKARKGNKVKQGQVIGYVGKTGLATGPHLHYEFRVNGVHRNPLTVKLPAAKPIAKKYREDFKLKIQPLLSKLDLINRTLVADAE</sequence>
<dbReference type="GO" id="GO:0030313">
    <property type="term" value="C:cell envelope"/>
    <property type="evidence" value="ECO:0007669"/>
    <property type="project" value="UniProtKB-SubCell"/>
</dbReference>
<comment type="cofactor">
    <cofactor evidence="1">
        <name>Zn(2+)</name>
        <dbReference type="ChEBI" id="CHEBI:29105"/>
    </cofactor>
</comment>
<dbReference type="Proteomes" id="UP000770889">
    <property type="component" value="Unassembled WGS sequence"/>
</dbReference>
<dbReference type="PANTHER" id="PTHR21666">
    <property type="entry name" value="PEPTIDASE-RELATED"/>
    <property type="match status" value="1"/>
</dbReference>
<dbReference type="GO" id="GO:0004222">
    <property type="term" value="F:metalloendopeptidase activity"/>
    <property type="evidence" value="ECO:0007669"/>
    <property type="project" value="TreeGrafter"/>
</dbReference>
<gene>
    <name evidence="13" type="ORF">KME65_09245</name>
</gene>
<evidence type="ECO:0000256" key="8">
    <source>
        <dbReference type="SAM" id="MobiDB-lite"/>
    </source>
</evidence>
<dbReference type="Pfam" id="PF04225">
    <property type="entry name" value="LysM_OapA"/>
    <property type="match status" value="1"/>
</dbReference>
<keyword evidence="5" id="KW-0378">Hydrolase</keyword>
<keyword evidence="7" id="KW-0482">Metalloprotease</keyword>
<accession>A0A944M701</accession>
<evidence type="ECO:0000256" key="9">
    <source>
        <dbReference type="SAM" id="Phobius"/>
    </source>
</evidence>
<dbReference type="InterPro" id="IPR050570">
    <property type="entry name" value="Cell_wall_metabolism_enzyme"/>
</dbReference>
<evidence type="ECO:0000256" key="3">
    <source>
        <dbReference type="ARBA" id="ARBA00022670"/>
    </source>
</evidence>
<dbReference type="EMBL" id="JAHHGM010000007">
    <property type="protein sequence ID" value="MBT2989141.1"/>
    <property type="molecule type" value="Genomic_DNA"/>
</dbReference>
<dbReference type="PANTHER" id="PTHR21666:SF288">
    <property type="entry name" value="CELL DIVISION PROTEIN YTFB"/>
    <property type="match status" value="1"/>
</dbReference>
<dbReference type="GO" id="GO:0006508">
    <property type="term" value="P:proteolysis"/>
    <property type="evidence" value="ECO:0007669"/>
    <property type="project" value="UniProtKB-KW"/>
</dbReference>
<dbReference type="Pfam" id="PF19425">
    <property type="entry name" value="Csd3_N2"/>
    <property type="match status" value="1"/>
</dbReference>
<evidence type="ECO:0000313" key="14">
    <source>
        <dbReference type="Proteomes" id="UP000770889"/>
    </source>
</evidence>
<dbReference type="Gene3D" id="3.10.450.350">
    <property type="match status" value="2"/>
</dbReference>
<dbReference type="GO" id="GO:0046872">
    <property type="term" value="F:metal ion binding"/>
    <property type="evidence" value="ECO:0007669"/>
    <property type="project" value="UniProtKB-KW"/>
</dbReference>
<evidence type="ECO:0000313" key="13">
    <source>
        <dbReference type="EMBL" id="MBT2989141.1"/>
    </source>
</evidence>
<reference evidence="13 14" key="1">
    <citation type="submission" date="2021-05" db="EMBL/GenBank/DDBJ databases">
        <title>Genetic and Functional Diversity in Clade A Lucinid endosymbionts from the Bahamas.</title>
        <authorList>
            <person name="Giani N.M."/>
            <person name="Engel A.S."/>
            <person name="Campbell B.J."/>
        </authorList>
    </citation>
    <scope>NUCLEOTIDE SEQUENCE [LARGE SCALE GENOMIC DNA]</scope>
    <source>
        <strain evidence="13">LUC16012Gg_MoonRockCtena</strain>
    </source>
</reference>
<evidence type="ECO:0000256" key="4">
    <source>
        <dbReference type="ARBA" id="ARBA00022723"/>
    </source>
</evidence>
<dbReference type="InterPro" id="IPR045834">
    <property type="entry name" value="Csd3_N2"/>
</dbReference>
<organism evidence="13 14">
    <name type="scientific">Candidatus Thiodiazotropha taylori</name>
    <dbReference type="NCBI Taxonomy" id="2792791"/>
    <lineage>
        <taxon>Bacteria</taxon>
        <taxon>Pseudomonadati</taxon>
        <taxon>Pseudomonadota</taxon>
        <taxon>Gammaproteobacteria</taxon>
        <taxon>Chromatiales</taxon>
        <taxon>Sedimenticolaceae</taxon>
        <taxon>Candidatus Thiodiazotropha</taxon>
    </lineage>
</organism>
<dbReference type="AlphaFoldDB" id="A0A944M701"/>
<comment type="caution">
    <text evidence="13">The sequence shown here is derived from an EMBL/GenBank/DDBJ whole genome shotgun (WGS) entry which is preliminary data.</text>
</comment>
<dbReference type="InterPro" id="IPR016047">
    <property type="entry name" value="M23ase_b-sheet_dom"/>
</dbReference>
<dbReference type="InterPro" id="IPR007340">
    <property type="entry name" value="LysM_Opacity-associatedA"/>
</dbReference>
<feature type="domain" description="Opacity-associated protein A LysM-like" evidence="11">
    <location>
        <begin position="140"/>
        <end position="204"/>
    </location>
</feature>